<feature type="non-terminal residue" evidence="2">
    <location>
        <position position="1"/>
    </location>
</feature>
<accession>A0A0B7C1P6</accession>
<feature type="non-terminal residue" evidence="2">
    <location>
        <position position="126"/>
    </location>
</feature>
<sequence>EQFKSDDNINKMSSWQDNQQQEVSTEKFISSILDCETDDIPHESSLFRWAVSSNASDLNNVTPVLDSSPDHDIQESQEIPLTSLFTSATCESQGFVPSTSDNDNRKDDFTEASVGFELTFTQDNMD</sequence>
<organism evidence="2">
    <name type="scientific">Arion vulgaris</name>
    <dbReference type="NCBI Taxonomy" id="1028688"/>
    <lineage>
        <taxon>Eukaryota</taxon>
        <taxon>Metazoa</taxon>
        <taxon>Spiralia</taxon>
        <taxon>Lophotrochozoa</taxon>
        <taxon>Mollusca</taxon>
        <taxon>Gastropoda</taxon>
        <taxon>Heterobranchia</taxon>
        <taxon>Euthyneura</taxon>
        <taxon>Panpulmonata</taxon>
        <taxon>Eupulmonata</taxon>
        <taxon>Stylommatophora</taxon>
        <taxon>Helicina</taxon>
        <taxon>Arionoidea</taxon>
        <taxon>Arionidae</taxon>
        <taxon>Arion</taxon>
    </lineage>
</organism>
<feature type="region of interest" description="Disordered" evidence="1">
    <location>
        <begin position="1"/>
        <end position="22"/>
    </location>
</feature>
<proteinExistence type="predicted"/>
<gene>
    <name evidence="2" type="primary">ORF218493</name>
</gene>
<protein>
    <submittedName>
        <fullName evidence="2">Uncharacterized protein</fullName>
    </submittedName>
</protein>
<dbReference type="AlphaFoldDB" id="A0A0B7C1P6"/>
<feature type="compositionally biased region" description="Polar residues" evidence="1">
    <location>
        <begin position="10"/>
        <end position="22"/>
    </location>
</feature>
<name>A0A0B7C1P6_9EUPU</name>
<reference evidence="2" key="1">
    <citation type="submission" date="2014-12" db="EMBL/GenBank/DDBJ databases">
        <title>Insight into the proteome of Arion vulgaris.</title>
        <authorList>
            <person name="Aradska J."/>
            <person name="Bulat T."/>
            <person name="Smidak R."/>
            <person name="Sarate P."/>
            <person name="Gangsoo J."/>
            <person name="Sialana F."/>
            <person name="Bilban M."/>
            <person name="Lubec G."/>
        </authorList>
    </citation>
    <scope>NUCLEOTIDE SEQUENCE</scope>
    <source>
        <tissue evidence="2">Skin</tissue>
    </source>
</reference>
<dbReference type="EMBL" id="HACG01051484">
    <property type="protein sequence ID" value="CEK98355.1"/>
    <property type="molecule type" value="Transcribed_RNA"/>
</dbReference>
<evidence type="ECO:0000313" key="2">
    <source>
        <dbReference type="EMBL" id="CEK98355.1"/>
    </source>
</evidence>
<evidence type="ECO:0000256" key="1">
    <source>
        <dbReference type="SAM" id="MobiDB-lite"/>
    </source>
</evidence>